<dbReference type="OrthoDB" id="2753252at2759"/>
<dbReference type="Proteomes" id="UP000313359">
    <property type="component" value="Unassembled WGS sequence"/>
</dbReference>
<accession>A0A5C2RLX4</accession>
<sequence>EHVWDELDRHVCHCNPLSQNLNELWAALQEEWYGLEDDFIAKLYHSLPDRVQAFREARGGHTRY</sequence>
<dbReference type="STRING" id="1328759.A0A5C2RLX4"/>
<dbReference type="AlphaFoldDB" id="A0A5C2RLX4"/>
<dbReference type="EMBL" id="ML122375">
    <property type="protein sequence ID" value="RPD52304.1"/>
    <property type="molecule type" value="Genomic_DNA"/>
</dbReference>
<proteinExistence type="predicted"/>
<dbReference type="GO" id="GO:0003676">
    <property type="term" value="F:nucleic acid binding"/>
    <property type="evidence" value="ECO:0007669"/>
    <property type="project" value="InterPro"/>
</dbReference>
<name>A0A5C2RLX4_9APHY</name>
<reference evidence="1" key="1">
    <citation type="journal article" date="2018" name="Genome Biol. Evol.">
        <title>Genomics and development of Lentinus tigrinus, a white-rot wood-decaying mushroom with dimorphic fruiting bodies.</title>
        <authorList>
            <person name="Wu B."/>
            <person name="Xu Z."/>
            <person name="Knudson A."/>
            <person name="Carlson A."/>
            <person name="Chen N."/>
            <person name="Kovaka S."/>
            <person name="LaButti K."/>
            <person name="Lipzen A."/>
            <person name="Pennachio C."/>
            <person name="Riley R."/>
            <person name="Schakwitz W."/>
            <person name="Umezawa K."/>
            <person name="Ohm R.A."/>
            <person name="Grigoriev I.V."/>
            <person name="Nagy L.G."/>
            <person name="Gibbons J."/>
            <person name="Hibbett D."/>
        </authorList>
    </citation>
    <scope>NUCLEOTIDE SEQUENCE [LARGE SCALE GENOMIC DNA]</scope>
    <source>
        <strain evidence="1">ALCF2SS1-6</strain>
    </source>
</reference>
<feature type="non-terminal residue" evidence="1">
    <location>
        <position position="1"/>
    </location>
</feature>
<dbReference type="InterPro" id="IPR036397">
    <property type="entry name" value="RNaseH_sf"/>
</dbReference>
<organism evidence="1 2">
    <name type="scientific">Lentinus tigrinus ALCF2SS1-6</name>
    <dbReference type="NCBI Taxonomy" id="1328759"/>
    <lineage>
        <taxon>Eukaryota</taxon>
        <taxon>Fungi</taxon>
        <taxon>Dikarya</taxon>
        <taxon>Basidiomycota</taxon>
        <taxon>Agaricomycotina</taxon>
        <taxon>Agaricomycetes</taxon>
        <taxon>Polyporales</taxon>
        <taxon>Polyporaceae</taxon>
        <taxon>Lentinus</taxon>
    </lineage>
</organism>
<keyword evidence="2" id="KW-1185">Reference proteome</keyword>
<protein>
    <submittedName>
        <fullName evidence="1">Uncharacterized protein</fullName>
    </submittedName>
</protein>
<dbReference type="Gene3D" id="3.30.420.10">
    <property type="entry name" value="Ribonuclease H-like superfamily/Ribonuclease H"/>
    <property type="match status" value="1"/>
</dbReference>
<evidence type="ECO:0000313" key="2">
    <source>
        <dbReference type="Proteomes" id="UP000313359"/>
    </source>
</evidence>
<gene>
    <name evidence="1" type="ORF">L227DRAFT_515010</name>
</gene>
<evidence type="ECO:0000313" key="1">
    <source>
        <dbReference type="EMBL" id="RPD52304.1"/>
    </source>
</evidence>